<evidence type="ECO:0000256" key="5">
    <source>
        <dbReference type="ARBA" id="ARBA00022801"/>
    </source>
</evidence>
<gene>
    <name evidence="13" type="ORF">CTAYLR_004253</name>
</gene>
<dbReference type="InterPro" id="IPR036457">
    <property type="entry name" value="PPM-type-like_dom_sf"/>
</dbReference>
<feature type="compositionally biased region" description="Basic residues" evidence="11">
    <location>
        <begin position="272"/>
        <end position="282"/>
    </location>
</feature>
<keyword evidence="8" id="KW-0464">Manganese</keyword>
<evidence type="ECO:0000256" key="8">
    <source>
        <dbReference type="ARBA" id="ARBA00023211"/>
    </source>
</evidence>
<feature type="domain" description="PPM-type phosphatase" evidence="12">
    <location>
        <begin position="383"/>
        <end position="699"/>
    </location>
</feature>
<dbReference type="GO" id="GO:0046872">
    <property type="term" value="F:metal ion binding"/>
    <property type="evidence" value="ECO:0007669"/>
    <property type="project" value="UniProtKB-KW"/>
</dbReference>
<dbReference type="EC" id="3.1.3.16" evidence="3"/>
<comment type="similarity">
    <text evidence="2">Belongs to the PP2C family.</text>
</comment>
<evidence type="ECO:0000256" key="4">
    <source>
        <dbReference type="ARBA" id="ARBA00022723"/>
    </source>
</evidence>
<evidence type="ECO:0000256" key="1">
    <source>
        <dbReference type="ARBA" id="ARBA00001936"/>
    </source>
</evidence>
<name>A0AAD7UE56_9STRA</name>
<feature type="region of interest" description="Disordered" evidence="11">
    <location>
        <begin position="217"/>
        <end position="348"/>
    </location>
</feature>
<comment type="catalytic activity">
    <reaction evidence="10">
        <text>O-phospho-L-threonyl-[protein] + H2O = L-threonyl-[protein] + phosphate</text>
        <dbReference type="Rhea" id="RHEA:47004"/>
        <dbReference type="Rhea" id="RHEA-COMP:11060"/>
        <dbReference type="Rhea" id="RHEA-COMP:11605"/>
        <dbReference type="ChEBI" id="CHEBI:15377"/>
        <dbReference type="ChEBI" id="CHEBI:30013"/>
        <dbReference type="ChEBI" id="CHEBI:43474"/>
        <dbReference type="ChEBI" id="CHEBI:61977"/>
        <dbReference type="EC" id="3.1.3.16"/>
    </reaction>
</comment>
<dbReference type="Proteomes" id="UP001230188">
    <property type="component" value="Unassembled WGS sequence"/>
</dbReference>
<evidence type="ECO:0000313" key="14">
    <source>
        <dbReference type="Proteomes" id="UP001230188"/>
    </source>
</evidence>
<dbReference type="InterPro" id="IPR015655">
    <property type="entry name" value="PP2C"/>
</dbReference>
<sequence>MYGEDGLRRAAGSKGSLHSLLVGEEAAAPVATQSTDEGLWHCARNEPMTGASLDRLSQSYSQPRTPLAIQERLAAADSEMRGELEWLDLRSYEWRRCYCVLRAGVVRCFAPDGDVDARRAVEDADSEADEEDDLELEELALSMGARGRSVVRLSLTRVALVATDPRRGPRAFRLVLERDGVESDRSFRANDRNEWLFGFHKSLAIVVARIRGEKQQTNSRRRCGIVRKKSSSRRSRVAEPGTLERANSATRVDMREQDFGAGDEGAAIFRKSSARPRIRGHHRSDAASSAKYVPPHRRRAPEQQQQQQEDAPPKEEEDVVVPAPRDGFEETGDESTSSSSPPPPPPRLVLAKEEAAEVACWRRKVAPGKNKNGAARGLALEWRSGAVCEQGKRRRNEDRCVDLSALTETPESTFGYFGVYDGHSGDDAVERCANDLHARVSVSLREGNSVASALEEAFALVDAEYCADAARGEASLDAGATALSCVLRVDGERAPPSLVVANCGDCFGVLSRNGVAAPLSTPHAPAPGSSEAKRVLSAGGWITTETDLCVGRLHAMDLDDPEIGERAHERVRLNEIHRVCGEVAVTRAIGDVDFKGWGPACPPKPAPAFAYPENHNRRFTADLLVATPEIVAHDLDANDEFVLLATDGLWDVVEPQEAVAVAAGLFNQQRTPRAVAKHLVDRALRLGSGDNVTVLALQFNWVDLDRPRVE</sequence>
<dbReference type="PROSITE" id="PS51746">
    <property type="entry name" value="PPM_2"/>
    <property type="match status" value="1"/>
</dbReference>
<dbReference type="InterPro" id="IPR001932">
    <property type="entry name" value="PPM-type_phosphatase-like_dom"/>
</dbReference>
<dbReference type="Pfam" id="PF00481">
    <property type="entry name" value="PP2C"/>
    <property type="match status" value="1"/>
</dbReference>
<dbReference type="SMART" id="SM00332">
    <property type="entry name" value="PP2Cc"/>
    <property type="match status" value="1"/>
</dbReference>
<comment type="catalytic activity">
    <reaction evidence="9">
        <text>O-phospho-L-seryl-[protein] + H2O = L-seryl-[protein] + phosphate</text>
        <dbReference type="Rhea" id="RHEA:20629"/>
        <dbReference type="Rhea" id="RHEA-COMP:9863"/>
        <dbReference type="Rhea" id="RHEA-COMP:11604"/>
        <dbReference type="ChEBI" id="CHEBI:15377"/>
        <dbReference type="ChEBI" id="CHEBI:29999"/>
        <dbReference type="ChEBI" id="CHEBI:43474"/>
        <dbReference type="ChEBI" id="CHEBI:83421"/>
        <dbReference type="EC" id="3.1.3.16"/>
    </reaction>
</comment>
<feature type="compositionally biased region" description="Basic residues" evidence="11">
    <location>
        <begin position="219"/>
        <end position="235"/>
    </location>
</feature>
<evidence type="ECO:0000256" key="10">
    <source>
        <dbReference type="ARBA" id="ARBA00048336"/>
    </source>
</evidence>
<accession>A0AAD7UE56</accession>
<comment type="cofactor">
    <cofactor evidence="1">
        <name>Mn(2+)</name>
        <dbReference type="ChEBI" id="CHEBI:29035"/>
    </cofactor>
</comment>
<evidence type="ECO:0000256" key="11">
    <source>
        <dbReference type="SAM" id="MobiDB-lite"/>
    </source>
</evidence>
<keyword evidence="6" id="KW-0460">Magnesium</keyword>
<reference evidence="13" key="1">
    <citation type="submission" date="2023-01" db="EMBL/GenBank/DDBJ databases">
        <title>Metagenome sequencing of chrysophaentin producing Chrysophaeum taylorii.</title>
        <authorList>
            <person name="Davison J."/>
            <person name="Bewley C."/>
        </authorList>
    </citation>
    <scope>NUCLEOTIDE SEQUENCE</scope>
    <source>
        <strain evidence="13">NIES-1699</strain>
    </source>
</reference>
<evidence type="ECO:0000313" key="13">
    <source>
        <dbReference type="EMBL" id="KAJ8602362.1"/>
    </source>
</evidence>
<dbReference type="GO" id="GO:0004722">
    <property type="term" value="F:protein serine/threonine phosphatase activity"/>
    <property type="evidence" value="ECO:0007669"/>
    <property type="project" value="UniProtKB-EC"/>
</dbReference>
<keyword evidence="4" id="KW-0479">Metal-binding</keyword>
<keyword evidence="5" id="KW-0378">Hydrolase</keyword>
<dbReference type="PANTHER" id="PTHR13832">
    <property type="entry name" value="PROTEIN PHOSPHATASE 2C"/>
    <property type="match status" value="1"/>
</dbReference>
<evidence type="ECO:0000256" key="3">
    <source>
        <dbReference type="ARBA" id="ARBA00013081"/>
    </source>
</evidence>
<keyword evidence="14" id="KW-1185">Reference proteome</keyword>
<organism evidence="13 14">
    <name type="scientific">Chrysophaeum taylorii</name>
    <dbReference type="NCBI Taxonomy" id="2483200"/>
    <lineage>
        <taxon>Eukaryota</taxon>
        <taxon>Sar</taxon>
        <taxon>Stramenopiles</taxon>
        <taxon>Ochrophyta</taxon>
        <taxon>Pelagophyceae</taxon>
        <taxon>Pelagomonadales</taxon>
        <taxon>Pelagomonadaceae</taxon>
        <taxon>Chrysophaeum</taxon>
    </lineage>
</organism>
<dbReference type="AlphaFoldDB" id="A0AAD7UE56"/>
<evidence type="ECO:0000256" key="7">
    <source>
        <dbReference type="ARBA" id="ARBA00022912"/>
    </source>
</evidence>
<evidence type="ECO:0000256" key="2">
    <source>
        <dbReference type="ARBA" id="ARBA00006702"/>
    </source>
</evidence>
<evidence type="ECO:0000256" key="9">
    <source>
        <dbReference type="ARBA" id="ARBA00047761"/>
    </source>
</evidence>
<evidence type="ECO:0000259" key="12">
    <source>
        <dbReference type="PROSITE" id="PS51746"/>
    </source>
</evidence>
<dbReference type="Gene3D" id="3.60.40.10">
    <property type="entry name" value="PPM-type phosphatase domain"/>
    <property type="match status" value="1"/>
</dbReference>
<dbReference type="CDD" id="cd00143">
    <property type="entry name" value="PP2Cc"/>
    <property type="match status" value="1"/>
</dbReference>
<keyword evidence="7" id="KW-0904">Protein phosphatase</keyword>
<evidence type="ECO:0000256" key="6">
    <source>
        <dbReference type="ARBA" id="ARBA00022842"/>
    </source>
</evidence>
<protein>
    <recommendedName>
        <fullName evidence="3">protein-serine/threonine phosphatase</fullName>
        <ecNumber evidence="3">3.1.3.16</ecNumber>
    </recommendedName>
</protein>
<dbReference type="SUPFAM" id="SSF81606">
    <property type="entry name" value="PP2C-like"/>
    <property type="match status" value="1"/>
</dbReference>
<dbReference type="EMBL" id="JAQMWT010000381">
    <property type="protein sequence ID" value="KAJ8602362.1"/>
    <property type="molecule type" value="Genomic_DNA"/>
</dbReference>
<comment type="caution">
    <text evidence="13">The sequence shown here is derived from an EMBL/GenBank/DDBJ whole genome shotgun (WGS) entry which is preliminary data.</text>
</comment>
<proteinExistence type="inferred from homology"/>
<dbReference type="PANTHER" id="PTHR13832:SF803">
    <property type="entry name" value="PROTEIN PHOSPHATASE 1G"/>
    <property type="match status" value="1"/>
</dbReference>